<dbReference type="SFLD" id="SFLDS00003">
    <property type="entry name" value="Haloacid_Dehalogenase"/>
    <property type="match status" value="1"/>
</dbReference>
<dbReference type="Gene3D" id="3.40.50.1000">
    <property type="entry name" value="HAD superfamily/HAD-like"/>
    <property type="match status" value="1"/>
</dbReference>
<reference evidence="5" key="1">
    <citation type="journal article" date="2019" name="Int. J. Syst. Evol. Microbiol.">
        <title>The Global Catalogue of Microorganisms (GCM) 10K type strain sequencing project: providing services to taxonomists for standard genome sequencing and annotation.</title>
        <authorList>
            <consortium name="The Broad Institute Genomics Platform"/>
            <consortium name="The Broad Institute Genome Sequencing Center for Infectious Disease"/>
            <person name="Wu L."/>
            <person name="Ma J."/>
        </authorList>
    </citation>
    <scope>NUCLEOTIDE SEQUENCE [LARGE SCALE GENOMIC DNA]</scope>
    <source>
        <strain evidence="5">JCM 31920</strain>
    </source>
</reference>
<keyword evidence="5" id="KW-1185">Reference proteome</keyword>
<dbReference type="NCBIfam" id="TIGR01549">
    <property type="entry name" value="HAD-SF-IA-v1"/>
    <property type="match status" value="1"/>
</dbReference>
<dbReference type="EMBL" id="BAABEY010000029">
    <property type="protein sequence ID" value="GAA4443093.1"/>
    <property type="molecule type" value="Genomic_DNA"/>
</dbReference>
<dbReference type="NCBIfam" id="TIGR01509">
    <property type="entry name" value="HAD-SF-IA-v3"/>
    <property type="match status" value="1"/>
</dbReference>
<dbReference type="PANTHER" id="PTHR46470">
    <property type="entry name" value="N-ACYLNEURAMINATE-9-PHOSPHATASE"/>
    <property type="match status" value="1"/>
</dbReference>
<dbReference type="SUPFAM" id="SSF56784">
    <property type="entry name" value="HAD-like"/>
    <property type="match status" value="1"/>
</dbReference>
<comment type="caution">
    <text evidence="4">The sequence shown here is derived from an EMBL/GenBank/DDBJ whole genome shotgun (WGS) entry which is preliminary data.</text>
</comment>
<dbReference type="SFLD" id="SFLDG01129">
    <property type="entry name" value="C1.5:_HAD__Beta-PGM__Phosphata"/>
    <property type="match status" value="1"/>
</dbReference>
<sequence length="244" mass="27046">MIKGILFDYGGTIDTNGFHWAEVIWEHYQKYRLPVSRELFLDAYRFGERALAVNNVVKPDYGFQEVMTLKIRYQFEWLQHNGTRLAAAHIDSIAEDCTYFAEYAIQQATPVLEALAGQLPMAIVSNFYGNIATVLRDFGIFGFFQSVIESAVVGVRKPDPQIYRLGVAALGLSPGECVVVGDSFSKDIVPAAIVGCHTIWLKGEAFSGDSAPAQPHQPDLIIYDLLDLKPAISDLDKVLNLASQ</sequence>
<evidence type="ECO:0000313" key="4">
    <source>
        <dbReference type="EMBL" id="GAA4443093.1"/>
    </source>
</evidence>
<evidence type="ECO:0000256" key="2">
    <source>
        <dbReference type="ARBA" id="ARBA00022801"/>
    </source>
</evidence>
<dbReference type="RefSeq" id="WP_345030822.1">
    <property type="nucleotide sequence ID" value="NZ_BAABEY010000029.1"/>
</dbReference>
<evidence type="ECO:0000313" key="5">
    <source>
        <dbReference type="Proteomes" id="UP001501508"/>
    </source>
</evidence>
<name>A0ABP8M4X7_9BACT</name>
<evidence type="ECO:0008006" key="6">
    <source>
        <dbReference type="Google" id="ProtNLM"/>
    </source>
</evidence>
<evidence type="ECO:0000256" key="3">
    <source>
        <dbReference type="ARBA" id="ARBA00022842"/>
    </source>
</evidence>
<gene>
    <name evidence="4" type="ORF">GCM10023091_30940</name>
</gene>
<organism evidence="4 5">
    <name type="scientific">Ravibacter arvi</name>
    <dbReference type="NCBI Taxonomy" id="2051041"/>
    <lineage>
        <taxon>Bacteria</taxon>
        <taxon>Pseudomonadati</taxon>
        <taxon>Bacteroidota</taxon>
        <taxon>Cytophagia</taxon>
        <taxon>Cytophagales</taxon>
        <taxon>Spirosomataceae</taxon>
        <taxon>Ravibacter</taxon>
    </lineage>
</organism>
<accession>A0ABP8M4X7</accession>
<dbReference type="InterPro" id="IPR051400">
    <property type="entry name" value="HAD-like_hydrolase"/>
</dbReference>
<dbReference type="Pfam" id="PF00702">
    <property type="entry name" value="Hydrolase"/>
    <property type="match status" value="1"/>
</dbReference>
<protein>
    <recommendedName>
        <fullName evidence="6">HAD family hydrolase</fullName>
    </recommendedName>
</protein>
<dbReference type="Proteomes" id="UP001501508">
    <property type="component" value="Unassembled WGS sequence"/>
</dbReference>
<evidence type="ECO:0000256" key="1">
    <source>
        <dbReference type="ARBA" id="ARBA00001946"/>
    </source>
</evidence>
<comment type="cofactor">
    <cofactor evidence="1">
        <name>Mg(2+)</name>
        <dbReference type="ChEBI" id="CHEBI:18420"/>
    </cofactor>
</comment>
<proteinExistence type="predicted"/>
<keyword evidence="2" id="KW-0378">Hydrolase</keyword>
<dbReference type="InterPro" id="IPR023214">
    <property type="entry name" value="HAD_sf"/>
</dbReference>
<dbReference type="InterPro" id="IPR006439">
    <property type="entry name" value="HAD-SF_hydro_IA"/>
</dbReference>
<keyword evidence="3" id="KW-0460">Magnesium</keyword>
<dbReference type="InterPro" id="IPR036412">
    <property type="entry name" value="HAD-like_sf"/>
</dbReference>